<keyword evidence="1" id="KW-0723">Serine/threonine-protein kinase</keyword>
<gene>
    <name evidence="3" type="ORF">DES32_0798</name>
</gene>
<dbReference type="InterPro" id="IPR050267">
    <property type="entry name" value="Anti-sigma-factor_SerPK"/>
</dbReference>
<dbReference type="InterPro" id="IPR036890">
    <property type="entry name" value="HATPase_C_sf"/>
</dbReference>
<dbReference type="CDD" id="cd16936">
    <property type="entry name" value="HATPase_RsbW-like"/>
    <property type="match status" value="1"/>
</dbReference>
<evidence type="ECO:0000313" key="3">
    <source>
        <dbReference type="EMBL" id="REF89573.1"/>
    </source>
</evidence>
<dbReference type="InterPro" id="IPR003594">
    <property type="entry name" value="HATPase_dom"/>
</dbReference>
<dbReference type="PANTHER" id="PTHR35526">
    <property type="entry name" value="ANTI-SIGMA-F FACTOR RSBW-RELATED"/>
    <property type="match status" value="1"/>
</dbReference>
<evidence type="ECO:0000259" key="2">
    <source>
        <dbReference type="Pfam" id="PF13581"/>
    </source>
</evidence>
<dbReference type="SUPFAM" id="SSF55874">
    <property type="entry name" value="ATPase domain of HSP90 chaperone/DNA topoisomerase II/histidine kinase"/>
    <property type="match status" value="1"/>
</dbReference>
<keyword evidence="3" id="KW-0418">Kinase</keyword>
<sequence>MGDHLQAGIENLGQISDLLSRIEDFGARHGLPAMAIFNLQLACDEMLTNIISYGFPDARPRDIHVSISFRQDMIETEIIDNGIPFNPLAQPEPDLTLPLEERKIGGLGIHFIRTVMNHLNYHRSDGRNRLTMVLQLPDDPAKKGDTSWQTRS</sequence>
<protein>
    <submittedName>
        <fullName evidence="3">Serine/threonine-protein kinase RsbW</fullName>
    </submittedName>
</protein>
<proteinExistence type="predicted"/>
<dbReference type="GO" id="GO:0004674">
    <property type="term" value="F:protein serine/threonine kinase activity"/>
    <property type="evidence" value="ECO:0007669"/>
    <property type="project" value="UniProtKB-KW"/>
</dbReference>
<name>A0A3D9Z338_9HYPH</name>
<evidence type="ECO:0000313" key="4">
    <source>
        <dbReference type="Proteomes" id="UP000256900"/>
    </source>
</evidence>
<comment type="caution">
    <text evidence="3">The sequence shown here is derived from an EMBL/GenBank/DDBJ whole genome shotgun (WGS) entry which is preliminary data.</text>
</comment>
<feature type="domain" description="Histidine kinase/HSP90-like ATPase" evidence="2">
    <location>
        <begin position="12"/>
        <end position="133"/>
    </location>
</feature>
<reference evidence="3 4" key="1">
    <citation type="submission" date="2018-08" db="EMBL/GenBank/DDBJ databases">
        <title>Genomic Encyclopedia of Type Strains, Phase IV (KMG-IV): sequencing the most valuable type-strain genomes for metagenomic binning, comparative biology and taxonomic classification.</title>
        <authorList>
            <person name="Goeker M."/>
        </authorList>
    </citation>
    <scope>NUCLEOTIDE SEQUENCE [LARGE SCALE GENOMIC DNA]</scope>
    <source>
        <strain evidence="3 4">BW863</strain>
    </source>
</reference>
<keyword evidence="4" id="KW-1185">Reference proteome</keyword>
<dbReference type="Pfam" id="PF13581">
    <property type="entry name" value="HATPase_c_2"/>
    <property type="match status" value="1"/>
</dbReference>
<keyword evidence="3" id="KW-0808">Transferase</keyword>
<dbReference type="RefSeq" id="WP_165204012.1">
    <property type="nucleotide sequence ID" value="NZ_CP025086.1"/>
</dbReference>
<dbReference type="PANTHER" id="PTHR35526:SF6">
    <property type="entry name" value="SLR1861 PROTEIN"/>
    <property type="match status" value="1"/>
</dbReference>
<dbReference type="AlphaFoldDB" id="A0A3D9Z338"/>
<dbReference type="Proteomes" id="UP000256900">
    <property type="component" value="Unassembled WGS sequence"/>
</dbReference>
<accession>A0A3D9Z338</accession>
<dbReference type="EMBL" id="QUMO01000001">
    <property type="protein sequence ID" value="REF89573.1"/>
    <property type="molecule type" value="Genomic_DNA"/>
</dbReference>
<dbReference type="Gene3D" id="3.30.565.10">
    <property type="entry name" value="Histidine kinase-like ATPase, C-terminal domain"/>
    <property type="match status" value="1"/>
</dbReference>
<evidence type="ECO:0000256" key="1">
    <source>
        <dbReference type="ARBA" id="ARBA00022527"/>
    </source>
</evidence>
<organism evidence="3 4">
    <name type="scientific">Methylovirgula ligni</name>
    <dbReference type="NCBI Taxonomy" id="569860"/>
    <lineage>
        <taxon>Bacteria</taxon>
        <taxon>Pseudomonadati</taxon>
        <taxon>Pseudomonadota</taxon>
        <taxon>Alphaproteobacteria</taxon>
        <taxon>Hyphomicrobiales</taxon>
        <taxon>Beijerinckiaceae</taxon>
        <taxon>Methylovirgula</taxon>
    </lineage>
</organism>